<name>A0A6A6YKV7_9PEZI</name>
<sequence>MWRPQIARTPSTNVGAGSAERMLEGKVGIVTGAPRGIGIAICHNLASKGCSLVLNYISDSSAAPADELASQLQREYGVKAVPVQADLGSEKGPEYLISMAKSSFQHPKTQKFQLDIIINNAGVAHNNKIDEVNAEDFAWQYNINVRGPLFLMKAALPYLPHDRSGRIVNLSSVSASCGFIAQSVYGGTKAALEAMTRTWARELAERAIVNAVNPGPVGTDMYWNNKPEFFDQIRPFLQNTPLAAPRDGIDSKELVEASKKAGGRPAYEEEIAGVVAMLCSPDAAWSTGNVVCANGGFRFSV</sequence>
<evidence type="ECO:0000256" key="4">
    <source>
        <dbReference type="RuleBase" id="RU000363"/>
    </source>
</evidence>
<dbReference type="FunFam" id="3.40.50.720:FF:000374">
    <property type="entry name" value="3-oxoacyl-(Acyl-carrier-protein) reductase"/>
    <property type="match status" value="1"/>
</dbReference>
<dbReference type="InterPro" id="IPR002347">
    <property type="entry name" value="SDR_fam"/>
</dbReference>
<protein>
    <submittedName>
        <fullName evidence="5 7">NAD(P)-binding protein</fullName>
    </submittedName>
</protein>
<evidence type="ECO:0000256" key="2">
    <source>
        <dbReference type="ARBA" id="ARBA00022857"/>
    </source>
</evidence>
<keyword evidence="3" id="KW-0560">Oxidoreductase</keyword>
<dbReference type="InterPro" id="IPR036291">
    <property type="entry name" value="NAD(P)-bd_dom_sf"/>
</dbReference>
<dbReference type="AlphaFoldDB" id="A0A6A6YKV7"/>
<dbReference type="PANTHER" id="PTHR42760:SF111">
    <property type="entry name" value="3-OXOACYL-(ACYL-CARRIER-PROTEIN) REDUCTASE (AFU_ORTHOLOGUE AFUA_1G10100)"/>
    <property type="match status" value="1"/>
</dbReference>
<dbReference type="Proteomes" id="UP000504636">
    <property type="component" value="Unplaced"/>
</dbReference>
<evidence type="ECO:0000313" key="5">
    <source>
        <dbReference type="EMBL" id="KAF2809430.1"/>
    </source>
</evidence>
<dbReference type="Gene3D" id="3.40.50.720">
    <property type="entry name" value="NAD(P)-binding Rossmann-like Domain"/>
    <property type="match status" value="1"/>
</dbReference>
<dbReference type="EMBL" id="MU003701">
    <property type="protein sequence ID" value="KAF2809430.1"/>
    <property type="molecule type" value="Genomic_DNA"/>
</dbReference>
<organism evidence="5">
    <name type="scientific">Mytilinidion resinicola</name>
    <dbReference type="NCBI Taxonomy" id="574789"/>
    <lineage>
        <taxon>Eukaryota</taxon>
        <taxon>Fungi</taxon>
        <taxon>Dikarya</taxon>
        <taxon>Ascomycota</taxon>
        <taxon>Pezizomycotina</taxon>
        <taxon>Dothideomycetes</taxon>
        <taxon>Pleosporomycetidae</taxon>
        <taxon>Mytilinidiales</taxon>
        <taxon>Mytilinidiaceae</taxon>
        <taxon>Mytilinidion</taxon>
    </lineage>
</organism>
<dbReference type="PROSITE" id="PS00061">
    <property type="entry name" value="ADH_SHORT"/>
    <property type="match status" value="1"/>
</dbReference>
<dbReference type="GO" id="GO:0048038">
    <property type="term" value="F:quinone binding"/>
    <property type="evidence" value="ECO:0007669"/>
    <property type="project" value="TreeGrafter"/>
</dbReference>
<evidence type="ECO:0000256" key="1">
    <source>
        <dbReference type="ARBA" id="ARBA00006484"/>
    </source>
</evidence>
<dbReference type="GO" id="GO:0016616">
    <property type="term" value="F:oxidoreductase activity, acting on the CH-OH group of donors, NAD or NADP as acceptor"/>
    <property type="evidence" value="ECO:0007669"/>
    <property type="project" value="TreeGrafter"/>
</dbReference>
<keyword evidence="2" id="KW-0521">NADP</keyword>
<accession>A0A6A6YKV7</accession>
<dbReference type="RefSeq" id="XP_033576394.1">
    <property type="nucleotide sequence ID" value="XM_033716820.1"/>
</dbReference>
<dbReference type="InterPro" id="IPR020904">
    <property type="entry name" value="Sc_DH/Rdtase_CS"/>
</dbReference>
<reference evidence="7" key="2">
    <citation type="submission" date="2020-04" db="EMBL/GenBank/DDBJ databases">
        <authorList>
            <consortium name="NCBI Genome Project"/>
        </authorList>
    </citation>
    <scope>NUCLEOTIDE SEQUENCE</scope>
    <source>
        <strain evidence="7">CBS 304.34</strain>
    </source>
</reference>
<dbReference type="CDD" id="cd05233">
    <property type="entry name" value="SDR_c"/>
    <property type="match status" value="1"/>
</dbReference>
<evidence type="ECO:0000256" key="3">
    <source>
        <dbReference type="ARBA" id="ARBA00023002"/>
    </source>
</evidence>
<proteinExistence type="inferred from homology"/>
<evidence type="ECO:0000313" key="7">
    <source>
        <dbReference type="RefSeq" id="XP_033576394.1"/>
    </source>
</evidence>
<reference evidence="7" key="3">
    <citation type="submission" date="2025-04" db="UniProtKB">
        <authorList>
            <consortium name="RefSeq"/>
        </authorList>
    </citation>
    <scope>IDENTIFICATION</scope>
    <source>
        <strain evidence="7">CBS 304.34</strain>
    </source>
</reference>
<dbReference type="GeneID" id="54457713"/>
<dbReference type="PRINTS" id="PR00080">
    <property type="entry name" value="SDRFAMILY"/>
</dbReference>
<dbReference type="GO" id="GO:0006633">
    <property type="term" value="P:fatty acid biosynthetic process"/>
    <property type="evidence" value="ECO:0007669"/>
    <property type="project" value="TreeGrafter"/>
</dbReference>
<dbReference type="PRINTS" id="PR00081">
    <property type="entry name" value="GDHRDH"/>
</dbReference>
<dbReference type="OrthoDB" id="47007at2759"/>
<dbReference type="PANTHER" id="PTHR42760">
    <property type="entry name" value="SHORT-CHAIN DEHYDROGENASES/REDUCTASES FAMILY MEMBER"/>
    <property type="match status" value="1"/>
</dbReference>
<reference evidence="5 7" key="1">
    <citation type="journal article" date="2020" name="Stud. Mycol.">
        <title>101 Dothideomycetes genomes: a test case for predicting lifestyles and emergence of pathogens.</title>
        <authorList>
            <person name="Haridas S."/>
            <person name="Albert R."/>
            <person name="Binder M."/>
            <person name="Bloem J."/>
            <person name="Labutti K."/>
            <person name="Salamov A."/>
            <person name="Andreopoulos B."/>
            <person name="Baker S."/>
            <person name="Barry K."/>
            <person name="Bills G."/>
            <person name="Bluhm B."/>
            <person name="Cannon C."/>
            <person name="Castanera R."/>
            <person name="Culley D."/>
            <person name="Daum C."/>
            <person name="Ezra D."/>
            <person name="Gonzalez J."/>
            <person name="Henrissat B."/>
            <person name="Kuo A."/>
            <person name="Liang C."/>
            <person name="Lipzen A."/>
            <person name="Lutzoni F."/>
            <person name="Magnuson J."/>
            <person name="Mondo S."/>
            <person name="Nolan M."/>
            <person name="Ohm R."/>
            <person name="Pangilinan J."/>
            <person name="Park H.-J."/>
            <person name="Ramirez L."/>
            <person name="Alfaro M."/>
            <person name="Sun H."/>
            <person name="Tritt A."/>
            <person name="Yoshinaga Y."/>
            <person name="Zwiers L.-H."/>
            <person name="Turgeon B."/>
            <person name="Goodwin S."/>
            <person name="Spatafora J."/>
            <person name="Crous P."/>
            <person name="Grigoriev I."/>
        </authorList>
    </citation>
    <scope>NUCLEOTIDE SEQUENCE</scope>
    <source>
        <strain evidence="5 7">CBS 304.34</strain>
    </source>
</reference>
<keyword evidence="6" id="KW-1185">Reference proteome</keyword>
<dbReference type="SUPFAM" id="SSF51735">
    <property type="entry name" value="NAD(P)-binding Rossmann-fold domains"/>
    <property type="match status" value="1"/>
</dbReference>
<gene>
    <name evidence="5 7" type="ORF">BDZ99DRAFT_417335</name>
</gene>
<dbReference type="Pfam" id="PF00106">
    <property type="entry name" value="adh_short"/>
    <property type="match status" value="1"/>
</dbReference>
<evidence type="ECO:0000313" key="6">
    <source>
        <dbReference type="Proteomes" id="UP000504636"/>
    </source>
</evidence>
<comment type="similarity">
    <text evidence="1 4">Belongs to the short-chain dehydrogenases/reductases (SDR) family.</text>
</comment>